<dbReference type="NCBIfam" id="NF040967">
    <property type="entry name" value="cytc_ExtN"/>
    <property type="match status" value="1"/>
</dbReference>
<accession>D3PC22</accession>
<dbReference type="InterPro" id="IPR051829">
    <property type="entry name" value="Multiheme_Cytochr_ET"/>
</dbReference>
<reference evidence="3 4" key="1">
    <citation type="journal article" date="2010" name="DNA Res.">
        <title>Bacterial lifestyle in a deep-sea hydrothermal vent chimney revealed by the genome sequence of the thermophilic bacterium Deferribacter desulfuricans SSM1.</title>
        <authorList>
            <person name="Takaki Y."/>
            <person name="Shimamura S."/>
            <person name="Nakagawa S."/>
            <person name="Fukuhara Y."/>
            <person name="Horikawa H."/>
            <person name="Ankai A."/>
            <person name="Harada T."/>
            <person name="Hosoyama A."/>
            <person name="Oguchi A."/>
            <person name="Fukui S."/>
            <person name="Fujita N."/>
            <person name="Takami H."/>
            <person name="Takai K."/>
        </authorList>
    </citation>
    <scope>NUCLEOTIDE SEQUENCE [LARGE SCALE GENOMIC DNA]</scope>
    <source>
        <strain evidence="4">DSM 14783 / JCM 11476 / NBRC 101012 / SSM1</strain>
    </source>
</reference>
<organism evidence="3 4">
    <name type="scientific">Deferribacter desulfuricans (strain DSM 14783 / JCM 11476 / NBRC 101012 / SSM1)</name>
    <dbReference type="NCBI Taxonomy" id="639282"/>
    <lineage>
        <taxon>Bacteria</taxon>
        <taxon>Pseudomonadati</taxon>
        <taxon>Deferribacterota</taxon>
        <taxon>Deferribacteres</taxon>
        <taxon>Deferribacterales</taxon>
        <taxon>Deferribacteraceae</taxon>
        <taxon>Deferribacter</taxon>
    </lineage>
</organism>
<dbReference type="NCBIfam" id="NF040968">
    <property type="entry name" value="FeS_ExtO"/>
    <property type="match status" value="1"/>
</dbReference>
<keyword evidence="1 2" id="KW-0732">Signal</keyword>
<evidence type="ECO:0000256" key="2">
    <source>
        <dbReference type="SAM" id="SignalP"/>
    </source>
</evidence>
<dbReference type="AlphaFoldDB" id="D3PC22"/>
<evidence type="ECO:0000313" key="4">
    <source>
        <dbReference type="Proteomes" id="UP000001520"/>
    </source>
</evidence>
<dbReference type="Proteomes" id="UP000001520">
    <property type="component" value="Chromosome"/>
</dbReference>
<gene>
    <name evidence="3" type="ordered locus">DEFDS_0665</name>
</gene>
<name>D3PC22_DEFDS</name>
<protein>
    <submittedName>
        <fullName evidence="3">Multiheme c-type cytochrome</fullName>
    </submittedName>
</protein>
<dbReference type="STRING" id="639282.DEFDS_0665"/>
<evidence type="ECO:0000313" key="3">
    <source>
        <dbReference type="EMBL" id="BAI80145.1"/>
    </source>
</evidence>
<feature type="signal peptide" evidence="2">
    <location>
        <begin position="1"/>
        <end position="22"/>
    </location>
</feature>
<dbReference type="EMBL" id="AP011529">
    <property type="protein sequence ID" value="BAI80145.1"/>
    <property type="molecule type" value="Genomic_DNA"/>
</dbReference>
<dbReference type="PANTHER" id="PTHR35038">
    <property type="entry name" value="DISSIMILATORY SULFITE REDUCTASE SIRA"/>
    <property type="match status" value="1"/>
</dbReference>
<proteinExistence type="predicted"/>
<dbReference type="eggNOG" id="COG3303">
    <property type="taxonomic scope" value="Bacteria"/>
</dbReference>
<dbReference type="PANTHER" id="PTHR35038:SF10">
    <property type="entry name" value="HIGH-MOLECULAR-WEIGHT CYTOCHROME C"/>
    <property type="match status" value="1"/>
</dbReference>
<evidence type="ECO:0000256" key="1">
    <source>
        <dbReference type="ARBA" id="ARBA00022729"/>
    </source>
</evidence>
<keyword evidence="4" id="KW-1185">Reference proteome</keyword>
<dbReference type="SUPFAM" id="SSF48695">
    <property type="entry name" value="Multiheme cytochromes"/>
    <property type="match status" value="1"/>
</dbReference>
<feature type="chain" id="PRO_5003048078" evidence="2">
    <location>
        <begin position="23"/>
        <end position="421"/>
    </location>
</feature>
<dbReference type="KEGG" id="ddf:DEFDS_0665"/>
<dbReference type="Gene3D" id="1.10.1130.10">
    <property type="entry name" value="Flavocytochrome C3, Chain A"/>
    <property type="match status" value="1"/>
</dbReference>
<dbReference type="InterPro" id="IPR036280">
    <property type="entry name" value="Multihaem_cyt_sf"/>
</dbReference>
<sequence>MVKKSIIVSLMILFINSYLALANNNCSKCHKNTHLNGKHRDIGCIPCHPKTEKHYSNIFTFNNNNCLNCHKEYENIKNSVMHTRIKEKYQVEKIFYKYDKNFFNKNCAKSCHINSCLDCHEYNTKKHDIDLPQTETCLKCHNGYFVGTDYVGLGIKDDHERYQIGKKLHDKYYLSMLKDIHYEKGLKCNNCHDMISLSKGDIATKRCNECHTINTDIIEHSINAHIEKMECYACHSSWAPMEFGTFFIQFINSKNKKYFRWLTEKNDEYVKSSYFITNSEPLLAKNKKDKYSPVRPQFIYFFTKIVNNVPVGKENKLLAANWKTFFPHTIRKETVLCANCHFNPKKYVLQKDKDRIFLPEKEGLELTNFYNSKNQNIINGKFVTEKEFNEKIKISTKKYKRLYLKKINELYNVLNLIDKNQ</sequence>
<dbReference type="HOGENOM" id="CLU_054357_0_0_0"/>